<proteinExistence type="predicted"/>
<evidence type="ECO:0000313" key="3">
    <source>
        <dbReference type="Proteomes" id="UP000315636"/>
    </source>
</evidence>
<evidence type="ECO:0000313" key="2">
    <source>
        <dbReference type="EMBL" id="SMO48526.1"/>
    </source>
</evidence>
<evidence type="ECO:0008006" key="4">
    <source>
        <dbReference type="Google" id="ProtNLM"/>
    </source>
</evidence>
<keyword evidence="1" id="KW-0472">Membrane</keyword>
<dbReference type="OrthoDB" id="1796359at2"/>
<evidence type="ECO:0000256" key="1">
    <source>
        <dbReference type="SAM" id="Phobius"/>
    </source>
</evidence>
<keyword evidence="3" id="KW-1185">Reference proteome</keyword>
<dbReference type="Proteomes" id="UP000315636">
    <property type="component" value="Unassembled WGS sequence"/>
</dbReference>
<feature type="transmembrane region" description="Helical" evidence="1">
    <location>
        <begin position="92"/>
        <end position="107"/>
    </location>
</feature>
<sequence>MLTTEVLPLGSFLLPISWITLWLGMFAGGKAAEKWLPPETGQKAVKWSEGFLFAALIWFIVWRWSPLLWHPLSVLDHPGNLLFVSGSEKGEWLAWAAACGFLGWFSWKRRCSFWNAVDAAAITGLVTGWGYSLLFVRLGEVTTVPWGISPPGYQETYHPIHWYTVLVLTAVFVSWWKARSHLRPGGTFRWIGVSSGVGLLIVSYFNYYPVTGIWGLAREQWLFVAMALMGWMTGFGQVKRK</sequence>
<feature type="transmembrane region" description="Helical" evidence="1">
    <location>
        <begin position="188"/>
        <end position="208"/>
    </location>
</feature>
<feature type="transmembrane region" description="Helical" evidence="1">
    <location>
        <begin position="6"/>
        <end position="29"/>
    </location>
</feature>
<dbReference type="AlphaFoldDB" id="A0A521BN29"/>
<name>A0A521BN29_9BACL</name>
<feature type="transmembrane region" description="Helical" evidence="1">
    <location>
        <begin position="50"/>
        <end position="72"/>
    </location>
</feature>
<accession>A0A521BN29</accession>
<feature type="transmembrane region" description="Helical" evidence="1">
    <location>
        <begin position="220"/>
        <end position="238"/>
    </location>
</feature>
<keyword evidence="1" id="KW-0812">Transmembrane</keyword>
<gene>
    <name evidence="2" type="ORF">SAMN06264849_102228</name>
</gene>
<reference evidence="2 3" key="1">
    <citation type="submission" date="2017-05" db="EMBL/GenBank/DDBJ databases">
        <authorList>
            <person name="Varghese N."/>
            <person name="Submissions S."/>
        </authorList>
    </citation>
    <scope>NUCLEOTIDE SEQUENCE [LARGE SCALE GENOMIC DNA]</scope>
    <source>
        <strain evidence="2 3">DSM 45474</strain>
    </source>
</reference>
<dbReference type="RefSeq" id="WP_142504529.1">
    <property type="nucleotide sequence ID" value="NZ_FXTI01000002.1"/>
</dbReference>
<feature type="transmembrane region" description="Helical" evidence="1">
    <location>
        <begin position="119"/>
        <end position="139"/>
    </location>
</feature>
<organism evidence="2 3">
    <name type="scientific">Melghirimyces algeriensis</name>
    <dbReference type="NCBI Taxonomy" id="910412"/>
    <lineage>
        <taxon>Bacteria</taxon>
        <taxon>Bacillati</taxon>
        <taxon>Bacillota</taxon>
        <taxon>Bacilli</taxon>
        <taxon>Bacillales</taxon>
        <taxon>Thermoactinomycetaceae</taxon>
        <taxon>Melghirimyces</taxon>
    </lineage>
</organism>
<feature type="transmembrane region" description="Helical" evidence="1">
    <location>
        <begin position="159"/>
        <end position="176"/>
    </location>
</feature>
<keyword evidence="1" id="KW-1133">Transmembrane helix</keyword>
<protein>
    <recommendedName>
        <fullName evidence="4">Prolipoprotein diacylglyceryl transferase</fullName>
    </recommendedName>
</protein>
<dbReference type="EMBL" id="FXTI01000002">
    <property type="protein sequence ID" value="SMO48526.1"/>
    <property type="molecule type" value="Genomic_DNA"/>
</dbReference>